<sequence>MDQATSKEYAVFQRAYDFFNKELFAGELPGVLITLQRKSHNVGMYRRGSFKDRSDLTQVVDEIAINPDAYVNLSDVEIWQALVHEMCHQWQFHFGKPSRKSYHNREWANKMESIGLIPSSTGKPGGARIGQTMFDYVDEAGRFRECVQALRKQGVVLNLQSSDENAQVSRSAEAQKHEAQMRQAGVKKNRSNRVKYSCPQCQVNAWGKPELHLICGDCQCRLEPV</sequence>
<evidence type="ECO:0000313" key="3">
    <source>
        <dbReference type="Proteomes" id="UP001597389"/>
    </source>
</evidence>
<dbReference type="EMBL" id="JBHUJB010000009">
    <property type="protein sequence ID" value="MFD2157638.1"/>
    <property type="molecule type" value="Genomic_DNA"/>
</dbReference>
<dbReference type="Proteomes" id="UP001597389">
    <property type="component" value="Unassembled WGS sequence"/>
</dbReference>
<protein>
    <submittedName>
        <fullName evidence="2">SprT-like domain-containing protein</fullName>
    </submittedName>
</protein>
<proteinExistence type="predicted"/>
<dbReference type="InterPro" id="IPR006640">
    <property type="entry name" value="SprT-like_domain"/>
</dbReference>
<gene>
    <name evidence="2" type="ORF">ACFSW8_01860</name>
</gene>
<dbReference type="Pfam" id="PF10263">
    <property type="entry name" value="SprT-like"/>
    <property type="match status" value="1"/>
</dbReference>
<keyword evidence="3" id="KW-1185">Reference proteome</keyword>
<reference evidence="3" key="1">
    <citation type="journal article" date="2019" name="Int. J. Syst. Evol. Microbiol.">
        <title>The Global Catalogue of Microorganisms (GCM) 10K type strain sequencing project: providing services to taxonomists for standard genome sequencing and annotation.</title>
        <authorList>
            <consortium name="The Broad Institute Genomics Platform"/>
            <consortium name="The Broad Institute Genome Sequencing Center for Infectious Disease"/>
            <person name="Wu L."/>
            <person name="Ma J."/>
        </authorList>
    </citation>
    <scope>NUCLEOTIDE SEQUENCE [LARGE SCALE GENOMIC DNA]</scope>
    <source>
        <strain evidence="3">CCUG 57942</strain>
    </source>
</reference>
<evidence type="ECO:0000313" key="2">
    <source>
        <dbReference type="EMBL" id="MFD2157638.1"/>
    </source>
</evidence>
<dbReference type="RefSeq" id="WP_377089912.1">
    <property type="nucleotide sequence ID" value="NZ_JBHSJL010000014.1"/>
</dbReference>
<evidence type="ECO:0000259" key="1">
    <source>
        <dbReference type="Pfam" id="PF10263"/>
    </source>
</evidence>
<feature type="domain" description="SprT-like" evidence="1">
    <location>
        <begin position="14"/>
        <end position="115"/>
    </location>
</feature>
<accession>A0ABW4Z6Q9</accession>
<name>A0ABW4Z6Q9_9BACT</name>
<organism evidence="2 3">
    <name type="scientific">Rubritalea tangerina</name>
    <dbReference type="NCBI Taxonomy" id="430798"/>
    <lineage>
        <taxon>Bacteria</taxon>
        <taxon>Pseudomonadati</taxon>
        <taxon>Verrucomicrobiota</taxon>
        <taxon>Verrucomicrobiia</taxon>
        <taxon>Verrucomicrobiales</taxon>
        <taxon>Rubritaleaceae</taxon>
        <taxon>Rubritalea</taxon>
    </lineage>
</organism>
<comment type="caution">
    <text evidence="2">The sequence shown here is derived from an EMBL/GenBank/DDBJ whole genome shotgun (WGS) entry which is preliminary data.</text>
</comment>